<organism evidence="12 13">
    <name type="scientific">Williamsia sterculiae</name>
    <dbReference type="NCBI Taxonomy" id="1344003"/>
    <lineage>
        <taxon>Bacteria</taxon>
        <taxon>Bacillati</taxon>
        <taxon>Actinomycetota</taxon>
        <taxon>Actinomycetes</taxon>
        <taxon>Mycobacteriales</taxon>
        <taxon>Nocardiaceae</taxon>
        <taxon>Williamsia</taxon>
    </lineage>
</organism>
<evidence type="ECO:0000313" key="13">
    <source>
        <dbReference type="Proteomes" id="UP000186218"/>
    </source>
</evidence>
<dbReference type="EMBL" id="FTNT01000005">
    <property type="protein sequence ID" value="SIR99340.1"/>
    <property type="molecule type" value="Genomic_DNA"/>
</dbReference>
<protein>
    <recommendedName>
        <fullName evidence="7 8">Thioredoxin</fullName>
    </recommendedName>
</protein>
<evidence type="ECO:0000256" key="1">
    <source>
        <dbReference type="ARBA" id="ARBA00003318"/>
    </source>
</evidence>
<evidence type="ECO:0000256" key="3">
    <source>
        <dbReference type="ARBA" id="ARBA00022448"/>
    </source>
</evidence>
<dbReference type="RefSeq" id="WP_076479122.1">
    <property type="nucleotide sequence ID" value="NZ_FTNT01000005.1"/>
</dbReference>
<evidence type="ECO:0000256" key="8">
    <source>
        <dbReference type="PIRNR" id="PIRNR000077"/>
    </source>
</evidence>
<evidence type="ECO:0000256" key="7">
    <source>
        <dbReference type="NCBIfam" id="TIGR01068"/>
    </source>
</evidence>
<feature type="site" description="Deprotonates C-terminal active site Cys" evidence="9">
    <location>
        <position position="27"/>
    </location>
</feature>
<dbReference type="AlphaFoldDB" id="A0A1N7FGC5"/>
<dbReference type="FunFam" id="3.40.30.10:FF:000001">
    <property type="entry name" value="Thioredoxin"/>
    <property type="match status" value="1"/>
</dbReference>
<dbReference type="Proteomes" id="UP000186218">
    <property type="component" value="Unassembled WGS sequence"/>
</dbReference>
<dbReference type="InterPro" id="IPR036249">
    <property type="entry name" value="Thioredoxin-like_sf"/>
</dbReference>
<evidence type="ECO:0000313" key="12">
    <source>
        <dbReference type="EMBL" id="SIR99340.1"/>
    </source>
</evidence>
<dbReference type="InterPro" id="IPR013766">
    <property type="entry name" value="Thioredoxin_domain"/>
</dbReference>
<feature type="disulfide bond" description="Redox-active" evidence="10">
    <location>
        <begin position="33"/>
        <end position="36"/>
    </location>
</feature>
<evidence type="ECO:0000259" key="11">
    <source>
        <dbReference type="PROSITE" id="PS51352"/>
    </source>
</evidence>
<keyword evidence="4" id="KW-0249">Electron transport</keyword>
<dbReference type="GO" id="GO:0005829">
    <property type="term" value="C:cytosol"/>
    <property type="evidence" value="ECO:0007669"/>
    <property type="project" value="TreeGrafter"/>
</dbReference>
<feature type="site" description="Contributes to redox potential value" evidence="9">
    <location>
        <position position="34"/>
    </location>
</feature>
<name>A0A1N7FGC5_9NOCA</name>
<dbReference type="STRING" id="1344003.SAMN05445060_2038"/>
<gene>
    <name evidence="12" type="ORF">SAMN05445060_2038</name>
</gene>
<evidence type="ECO:0000256" key="6">
    <source>
        <dbReference type="ARBA" id="ARBA00023284"/>
    </source>
</evidence>
<dbReference type="GO" id="GO:0045454">
    <property type="term" value="P:cell redox homeostasis"/>
    <property type="evidence" value="ECO:0007669"/>
    <property type="project" value="TreeGrafter"/>
</dbReference>
<sequence>MGANTVAVTDATFANDVLQSEKPVLVDFWATWCHPCKIVAPVLEEIAGSHGDQLTIAKVDVDQNPGVARDFQIMSIPTMILFQGGKPTKTIVGAKSKAALLSELDGVLTPSAS</sequence>
<dbReference type="CDD" id="cd02947">
    <property type="entry name" value="TRX_family"/>
    <property type="match status" value="1"/>
</dbReference>
<accession>A0A1N7FGC5</accession>
<dbReference type="Pfam" id="PF00085">
    <property type="entry name" value="Thioredoxin"/>
    <property type="match status" value="1"/>
</dbReference>
<evidence type="ECO:0000256" key="4">
    <source>
        <dbReference type="ARBA" id="ARBA00022982"/>
    </source>
</evidence>
<reference evidence="12 13" key="1">
    <citation type="submission" date="2017-01" db="EMBL/GenBank/DDBJ databases">
        <authorList>
            <person name="Mah S.A."/>
            <person name="Swanson W.J."/>
            <person name="Moy G.W."/>
            <person name="Vacquier V.D."/>
        </authorList>
    </citation>
    <scope>NUCLEOTIDE SEQUENCE [LARGE SCALE GENOMIC DNA]</scope>
    <source>
        <strain evidence="12 13">CPCC 203464</strain>
    </source>
</reference>
<dbReference type="Gene3D" id="3.40.30.10">
    <property type="entry name" value="Glutaredoxin"/>
    <property type="match status" value="1"/>
</dbReference>
<keyword evidence="13" id="KW-1185">Reference proteome</keyword>
<comment type="function">
    <text evidence="1">Participates in various redox reactions through the reversible oxidation of its active center dithiol to a disulfide and catalyzes dithiol-disulfide exchange reactions.</text>
</comment>
<feature type="domain" description="Thioredoxin" evidence="11">
    <location>
        <begin position="1"/>
        <end position="109"/>
    </location>
</feature>
<dbReference type="InterPro" id="IPR005746">
    <property type="entry name" value="Thioredoxin"/>
</dbReference>
<dbReference type="NCBIfam" id="TIGR01068">
    <property type="entry name" value="thioredoxin"/>
    <property type="match status" value="1"/>
</dbReference>
<dbReference type="PANTHER" id="PTHR45663:SF11">
    <property type="entry name" value="GEO12009P1"/>
    <property type="match status" value="1"/>
</dbReference>
<comment type="similarity">
    <text evidence="2 8">Belongs to the thioredoxin family.</text>
</comment>
<keyword evidence="5 10" id="KW-1015">Disulfide bond</keyword>
<dbReference type="GO" id="GO:0015035">
    <property type="term" value="F:protein-disulfide reductase activity"/>
    <property type="evidence" value="ECO:0007669"/>
    <property type="project" value="UniProtKB-UniRule"/>
</dbReference>
<dbReference type="SUPFAM" id="SSF52833">
    <property type="entry name" value="Thioredoxin-like"/>
    <property type="match status" value="1"/>
</dbReference>
<dbReference type="PANTHER" id="PTHR45663">
    <property type="entry name" value="GEO12009P1"/>
    <property type="match status" value="1"/>
</dbReference>
<evidence type="ECO:0000256" key="5">
    <source>
        <dbReference type="ARBA" id="ARBA00023157"/>
    </source>
</evidence>
<feature type="active site" description="Nucleophile" evidence="9">
    <location>
        <position position="33"/>
    </location>
</feature>
<evidence type="ECO:0000256" key="2">
    <source>
        <dbReference type="ARBA" id="ARBA00008987"/>
    </source>
</evidence>
<feature type="active site" description="Nucleophile" evidence="9">
    <location>
        <position position="36"/>
    </location>
</feature>
<dbReference type="PRINTS" id="PR00421">
    <property type="entry name" value="THIOREDOXIN"/>
</dbReference>
<feature type="site" description="Contributes to redox potential value" evidence="9">
    <location>
        <position position="35"/>
    </location>
</feature>
<evidence type="ECO:0000256" key="9">
    <source>
        <dbReference type="PIRSR" id="PIRSR000077-1"/>
    </source>
</evidence>
<dbReference type="PIRSF" id="PIRSF000077">
    <property type="entry name" value="Thioredoxin"/>
    <property type="match status" value="1"/>
</dbReference>
<keyword evidence="6 10" id="KW-0676">Redox-active center</keyword>
<dbReference type="OrthoDB" id="9790390at2"/>
<dbReference type="PROSITE" id="PS51352">
    <property type="entry name" value="THIOREDOXIN_2"/>
    <property type="match status" value="1"/>
</dbReference>
<evidence type="ECO:0000256" key="10">
    <source>
        <dbReference type="PIRSR" id="PIRSR000077-4"/>
    </source>
</evidence>
<proteinExistence type="inferred from homology"/>
<keyword evidence="3" id="KW-0813">Transport</keyword>